<dbReference type="InterPro" id="IPR005467">
    <property type="entry name" value="His_kinase_dom"/>
</dbReference>
<dbReference type="Gene3D" id="3.30.450.40">
    <property type="match status" value="1"/>
</dbReference>
<dbReference type="SUPFAM" id="SSF55781">
    <property type="entry name" value="GAF domain-like"/>
    <property type="match status" value="1"/>
</dbReference>
<dbReference type="Pfam" id="PF02518">
    <property type="entry name" value="HATPase_c"/>
    <property type="match status" value="1"/>
</dbReference>
<keyword evidence="12 15" id="KW-0472">Membrane</keyword>
<dbReference type="PRINTS" id="PR00344">
    <property type="entry name" value="BCTRLSENSOR"/>
</dbReference>
<dbReference type="PROSITE" id="PS50109">
    <property type="entry name" value="HIS_KIN"/>
    <property type="match status" value="1"/>
</dbReference>
<evidence type="ECO:0000256" key="8">
    <source>
        <dbReference type="ARBA" id="ARBA00022777"/>
    </source>
</evidence>
<dbReference type="SMART" id="SM00388">
    <property type="entry name" value="HisKA"/>
    <property type="match status" value="1"/>
</dbReference>
<keyword evidence="9" id="KW-0067">ATP-binding</keyword>
<feature type="transmembrane region" description="Helical" evidence="15">
    <location>
        <begin position="12"/>
        <end position="29"/>
    </location>
</feature>
<dbReference type="PANTHER" id="PTHR45339:SF1">
    <property type="entry name" value="HYBRID SIGNAL TRANSDUCTION HISTIDINE KINASE J"/>
    <property type="match status" value="1"/>
</dbReference>
<evidence type="ECO:0000256" key="3">
    <source>
        <dbReference type="ARBA" id="ARBA00012438"/>
    </source>
</evidence>
<keyword evidence="10 15" id="KW-1133">Transmembrane helix</keyword>
<keyword evidence="6 15" id="KW-0812">Transmembrane</keyword>
<evidence type="ECO:0000256" key="4">
    <source>
        <dbReference type="ARBA" id="ARBA00022553"/>
    </source>
</evidence>
<evidence type="ECO:0000259" key="17">
    <source>
        <dbReference type="PROSITE" id="PS50110"/>
    </source>
</evidence>
<evidence type="ECO:0000256" key="7">
    <source>
        <dbReference type="ARBA" id="ARBA00022741"/>
    </source>
</evidence>
<dbReference type="EC" id="2.7.13.3" evidence="3"/>
<dbReference type="RefSeq" id="WP_139172192.1">
    <property type="nucleotide sequence ID" value="NZ_FNGU01000009.1"/>
</dbReference>
<evidence type="ECO:0000256" key="13">
    <source>
        <dbReference type="PROSITE-ProRule" id="PRU00169"/>
    </source>
</evidence>
<dbReference type="SMART" id="SM00065">
    <property type="entry name" value="GAF"/>
    <property type="match status" value="1"/>
</dbReference>
<keyword evidence="14" id="KW-0175">Coiled coil</keyword>
<dbReference type="Pfam" id="PF00512">
    <property type="entry name" value="HisKA"/>
    <property type="match status" value="1"/>
</dbReference>
<dbReference type="CDD" id="cd17546">
    <property type="entry name" value="REC_hyHK_CKI1_RcsC-like"/>
    <property type="match status" value="1"/>
</dbReference>
<keyword evidence="5" id="KW-0808">Transferase</keyword>
<proteinExistence type="predicted"/>
<evidence type="ECO:0000256" key="6">
    <source>
        <dbReference type="ARBA" id="ARBA00022692"/>
    </source>
</evidence>
<evidence type="ECO:0000256" key="15">
    <source>
        <dbReference type="SAM" id="Phobius"/>
    </source>
</evidence>
<reference evidence="18 19" key="1">
    <citation type="submission" date="2016-10" db="EMBL/GenBank/DDBJ databases">
        <authorList>
            <person name="de Groot N.N."/>
        </authorList>
    </citation>
    <scope>NUCLEOTIDE SEQUENCE [LARGE SCALE GENOMIC DNA]</scope>
    <source>
        <strain evidence="18 19">DSM 17813</strain>
    </source>
</reference>
<feature type="coiled-coil region" evidence="14">
    <location>
        <begin position="246"/>
        <end position="273"/>
    </location>
</feature>
<protein>
    <recommendedName>
        <fullName evidence="3">histidine kinase</fullName>
        <ecNumber evidence="3">2.7.13.3</ecNumber>
    </recommendedName>
</protein>
<dbReference type="InterPro" id="IPR036890">
    <property type="entry name" value="HATPase_C_sf"/>
</dbReference>
<organism evidence="18 19">
    <name type="scientific">Geoalkalibacter ferrihydriticus</name>
    <dbReference type="NCBI Taxonomy" id="392333"/>
    <lineage>
        <taxon>Bacteria</taxon>
        <taxon>Pseudomonadati</taxon>
        <taxon>Thermodesulfobacteriota</taxon>
        <taxon>Desulfuromonadia</taxon>
        <taxon>Desulfuromonadales</taxon>
        <taxon>Geoalkalibacteraceae</taxon>
        <taxon>Geoalkalibacter</taxon>
    </lineage>
</organism>
<dbReference type="AlphaFoldDB" id="A0A1G9VGS6"/>
<evidence type="ECO:0000313" key="18">
    <source>
        <dbReference type="EMBL" id="SDM71316.1"/>
    </source>
</evidence>
<evidence type="ECO:0000256" key="9">
    <source>
        <dbReference type="ARBA" id="ARBA00022840"/>
    </source>
</evidence>
<feature type="domain" description="Histidine kinase" evidence="16">
    <location>
        <begin position="273"/>
        <end position="496"/>
    </location>
</feature>
<name>A0A1G9VGS6_9BACT</name>
<dbReference type="InterPro" id="IPR029016">
    <property type="entry name" value="GAF-like_dom_sf"/>
</dbReference>
<dbReference type="GO" id="GO:0016020">
    <property type="term" value="C:membrane"/>
    <property type="evidence" value="ECO:0007669"/>
    <property type="project" value="UniProtKB-SubCell"/>
</dbReference>
<dbReference type="OrthoDB" id="5392202at2"/>
<evidence type="ECO:0000256" key="2">
    <source>
        <dbReference type="ARBA" id="ARBA00004370"/>
    </source>
</evidence>
<dbReference type="InterPro" id="IPR011006">
    <property type="entry name" value="CheY-like_superfamily"/>
</dbReference>
<evidence type="ECO:0000256" key="10">
    <source>
        <dbReference type="ARBA" id="ARBA00022989"/>
    </source>
</evidence>
<dbReference type="FunFam" id="1.10.287.130:FF:000004">
    <property type="entry name" value="Ethylene receptor 1"/>
    <property type="match status" value="1"/>
</dbReference>
<comment type="catalytic activity">
    <reaction evidence="1">
        <text>ATP + protein L-histidine = ADP + protein N-phospho-L-histidine.</text>
        <dbReference type="EC" id="2.7.13.3"/>
    </reaction>
</comment>
<evidence type="ECO:0000256" key="11">
    <source>
        <dbReference type="ARBA" id="ARBA00023012"/>
    </source>
</evidence>
<dbReference type="SUPFAM" id="SSF52172">
    <property type="entry name" value="CheY-like"/>
    <property type="match status" value="1"/>
</dbReference>
<dbReference type="STRING" id="392333.SAMN05660860_03029"/>
<dbReference type="SMART" id="SM00448">
    <property type="entry name" value="REC"/>
    <property type="match status" value="1"/>
</dbReference>
<accession>A0A1G9VGS6</accession>
<dbReference type="InterPro" id="IPR004358">
    <property type="entry name" value="Sig_transdc_His_kin-like_C"/>
</dbReference>
<feature type="transmembrane region" description="Helical" evidence="15">
    <location>
        <begin position="41"/>
        <end position="66"/>
    </location>
</feature>
<dbReference type="InterPro" id="IPR036097">
    <property type="entry name" value="HisK_dim/P_sf"/>
</dbReference>
<dbReference type="Gene3D" id="3.30.565.10">
    <property type="entry name" value="Histidine kinase-like ATPase, C-terminal domain"/>
    <property type="match status" value="1"/>
</dbReference>
<dbReference type="InterPro" id="IPR003594">
    <property type="entry name" value="HATPase_dom"/>
</dbReference>
<comment type="subcellular location">
    <subcellularLocation>
        <location evidence="2">Membrane</location>
    </subcellularLocation>
</comment>
<dbReference type="Proteomes" id="UP000182146">
    <property type="component" value="Unassembled WGS sequence"/>
</dbReference>
<dbReference type="Pfam" id="PF13185">
    <property type="entry name" value="GAF_2"/>
    <property type="match status" value="1"/>
</dbReference>
<evidence type="ECO:0000256" key="5">
    <source>
        <dbReference type="ARBA" id="ARBA00022679"/>
    </source>
</evidence>
<gene>
    <name evidence="18" type="ORF">SAMN05660860_03029</name>
</gene>
<dbReference type="SUPFAM" id="SSF55874">
    <property type="entry name" value="ATPase domain of HSP90 chaperone/DNA topoisomerase II/histidine kinase"/>
    <property type="match status" value="1"/>
</dbReference>
<evidence type="ECO:0000313" key="19">
    <source>
        <dbReference type="Proteomes" id="UP000182146"/>
    </source>
</evidence>
<dbReference type="GO" id="GO:0000155">
    <property type="term" value="F:phosphorelay sensor kinase activity"/>
    <property type="evidence" value="ECO:0007669"/>
    <property type="project" value="InterPro"/>
</dbReference>
<dbReference type="GO" id="GO:0005524">
    <property type="term" value="F:ATP binding"/>
    <property type="evidence" value="ECO:0007669"/>
    <property type="project" value="UniProtKB-KW"/>
</dbReference>
<keyword evidence="8 18" id="KW-0418">Kinase</keyword>
<dbReference type="PROSITE" id="PS50110">
    <property type="entry name" value="RESPONSE_REGULATORY"/>
    <property type="match status" value="1"/>
</dbReference>
<dbReference type="SUPFAM" id="SSF47384">
    <property type="entry name" value="Homodimeric domain of signal transducing histidine kinase"/>
    <property type="match status" value="1"/>
</dbReference>
<evidence type="ECO:0000256" key="12">
    <source>
        <dbReference type="ARBA" id="ARBA00023136"/>
    </source>
</evidence>
<dbReference type="InterPro" id="IPR001789">
    <property type="entry name" value="Sig_transdc_resp-reg_receiver"/>
</dbReference>
<dbReference type="Pfam" id="PF00072">
    <property type="entry name" value="Response_reg"/>
    <property type="match status" value="1"/>
</dbReference>
<dbReference type="EMBL" id="FNGU01000009">
    <property type="protein sequence ID" value="SDM71316.1"/>
    <property type="molecule type" value="Genomic_DNA"/>
</dbReference>
<dbReference type="FunFam" id="3.30.565.10:FF:000010">
    <property type="entry name" value="Sensor histidine kinase RcsC"/>
    <property type="match status" value="1"/>
</dbReference>
<keyword evidence="7" id="KW-0547">Nucleotide-binding</keyword>
<evidence type="ECO:0000259" key="16">
    <source>
        <dbReference type="PROSITE" id="PS50109"/>
    </source>
</evidence>
<dbReference type="InterPro" id="IPR003661">
    <property type="entry name" value="HisK_dim/P_dom"/>
</dbReference>
<feature type="domain" description="Response regulatory" evidence="17">
    <location>
        <begin position="519"/>
        <end position="638"/>
    </location>
</feature>
<dbReference type="CDD" id="cd16922">
    <property type="entry name" value="HATPase_EvgS-ArcB-TorS-like"/>
    <property type="match status" value="1"/>
</dbReference>
<dbReference type="Gene3D" id="1.10.287.130">
    <property type="match status" value="1"/>
</dbReference>
<dbReference type="PANTHER" id="PTHR45339">
    <property type="entry name" value="HYBRID SIGNAL TRANSDUCTION HISTIDINE KINASE J"/>
    <property type="match status" value="1"/>
</dbReference>
<feature type="modified residue" description="4-aspartylphosphate" evidence="13">
    <location>
        <position position="568"/>
    </location>
</feature>
<dbReference type="CDD" id="cd00082">
    <property type="entry name" value="HisKA"/>
    <property type="match status" value="1"/>
</dbReference>
<dbReference type="SMART" id="SM00387">
    <property type="entry name" value="HATPase_c"/>
    <property type="match status" value="1"/>
</dbReference>
<dbReference type="InterPro" id="IPR003018">
    <property type="entry name" value="GAF"/>
</dbReference>
<sequence length="648" mass="69871">MLFLRLTTRRPLNITLSYALAALLWIVLSDRLVYLMTADPAWLALLQGGKGVFFVAVTSVLLYVLLCRQQAQSAAIGESRIKDALAELSRLLLDPGADLRQVADVVKDKACELTGSRQGFVAIIDPATRDHVHFSLSAMMDPACRMPAEGGLSTFPCTPEGRYPGLCGEALNRGQGFFTNNPSAESSFGRLPPGHVPVTRFMAVPVFRGGEAVGQIAVVNGSADYGEQDLKTLSRLADLFALGIQKMFYERDLEEARRRAEAANRAKSEFLANMSHEIRTPMTAVLGMLELLQESALDAQQKECAEIAYSSGQNLLHLLNDILDVSRMDAGGLRICSEPLDLAELFDDSLALFRQSAQEKGLALRSHIAPEVPTLVMGDATRLRQVLFNLLGNAVKFTAQGQVRLSLESAAPCSDTGNIGLRLTVADTGVGIAPDMQKRIFDPFTQEDGTYQRRFQGSGLGLTIVQRLVDLMGGKIDLESAPGAGTRVSVNLALPVVPAELLDAEPEAVAAAPGGRPLRILLAEDNPVNRTLMVRVLAKRGHTVNCAVNGEEALRALAEKTFDLVVMDVQMPVMDGLAATRAIREDRSGAFDPHIPILALTAHAMSGDRESILAAGLDGYVAKPVDFNEFFRVIQELVPGSGALTQDS</sequence>
<evidence type="ECO:0000256" key="14">
    <source>
        <dbReference type="SAM" id="Coils"/>
    </source>
</evidence>
<keyword evidence="4 13" id="KW-0597">Phosphoprotein</keyword>
<evidence type="ECO:0000256" key="1">
    <source>
        <dbReference type="ARBA" id="ARBA00000085"/>
    </source>
</evidence>
<dbReference type="Gene3D" id="3.40.50.2300">
    <property type="match status" value="1"/>
</dbReference>
<keyword evidence="11" id="KW-0902">Two-component regulatory system</keyword>